<sequence length="202" mass="22780">MTLTITLVAVVAFASLASIAAIPTTESVDGSAAEEYTPQETAAEPTDSYQVYPQVPINIELPKIEINPVPFYAPEPITYLKPPSENQEPNFYQVPIPAQDLVAPVETEWNPSNDPSLYYEVPAAITNQELPTNSYPKKYNQEIHSKTKPYSSKPKQELVLEPIDEKEYEAKQKELQKSFQQLAKKENQKQIEIEVEKEQQAI</sequence>
<proteinExistence type="predicted"/>
<accession>V5GFA5</accession>
<reference evidence="3" key="1">
    <citation type="submission" date="2013-07" db="EMBL/GenBank/DDBJ databases">
        <title>Midgut Transcriptome Profiling of Anoplphora glabripennis, a Lignocellulose Degrading, Wood-Boring Cerambycid.</title>
        <authorList>
            <person name="Scully E.D."/>
            <person name="Hoover K."/>
            <person name="Carlson J.E."/>
            <person name="Tien M."/>
            <person name="Geib S.M."/>
        </authorList>
    </citation>
    <scope>NUCLEOTIDE SEQUENCE</scope>
</reference>
<feature type="signal peptide" evidence="2">
    <location>
        <begin position="1"/>
        <end position="21"/>
    </location>
</feature>
<dbReference type="EMBL" id="GALX01005812">
    <property type="protein sequence ID" value="JAB62654.1"/>
    <property type="molecule type" value="Transcribed_RNA"/>
</dbReference>
<feature type="chain" id="PRO_5004733758" evidence="2">
    <location>
        <begin position="22"/>
        <end position="202"/>
    </location>
</feature>
<evidence type="ECO:0000256" key="1">
    <source>
        <dbReference type="SAM" id="MobiDB-lite"/>
    </source>
</evidence>
<name>V5GFA5_ANOGL</name>
<evidence type="ECO:0000256" key="2">
    <source>
        <dbReference type="SAM" id="SignalP"/>
    </source>
</evidence>
<dbReference type="AlphaFoldDB" id="V5GFA5"/>
<protein>
    <submittedName>
        <fullName evidence="3">Uncharacterized protein</fullName>
    </submittedName>
</protein>
<organism evidence="3">
    <name type="scientific">Anoplophora glabripennis</name>
    <name type="common">Asian longhorn beetle</name>
    <name type="synonym">Anoplophora nobilis</name>
    <dbReference type="NCBI Taxonomy" id="217634"/>
    <lineage>
        <taxon>Eukaryota</taxon>
        <taxon>Metazoa</taxon>
        <taxon>Ecdysozoa</taxon>
        <taxon>Arthropoda</taxon>
        <taxon>Hexapoda</taxon>
        <taxon>Insecta</taxon>
        <taxon>Pterygota</taxon>
        <taxon>Neoptera</taxon>
        <taxon>Endopterygota</taxon>
        <taxon>Coleoptera</taxon>
        <taxon>Polyphaga</taxon>
        <taxon>Cucujiformia</taxon>
        <taxon>Chrysomeloidea</taxon>
        <taxon>Cerambycidae</taxon>
        <taxon>Lamiinae</taxon>
        <taxon>Lamiini</taxon>
        <taxon>Anoplophora</taxon>
    </lineage>
</organism>
<evidence type="ECO:0000313" key="3">
    <source>
        <dbReference type="EMBL" id="JAB62654.1"/>
    </source>
</evidence>
<feature type="region of interest" description="Disordered" evidence="1">
    <location>
        <begin position="27"/>
        <end position="46"/>
    </location>
</feature>
<keyword evidence="2" id="KW-0732">Signal</keyword>